<evidence type="ECO:0000256" key="7">
    <source>
        <dbReference type="ARBA" id="ARBA00023204"/>
    </source>
</evidence>
<dbReference type="PANTHER" id="PTHR10815">
    <property type="entry name" value="METHYLATED-DNA--PROTEIN-CYSTEINE METHYLTRANSFERASE"/>
    <property type="match status" value="1"/>
</dbReference>
<organism evidence="12">
    <name type="scientific">Eiseniibacteriota bacterium</name>
    <dbReference type="NCBI Taxonomy" id="2212470"/>
    <lineage>
        <taxon>Bacteria</taxon>
        <taxon>Candidatus Eiseniibacteriota</taxon>
    </lineage>
</organism>
<comment type="subcellular location">
    <subcellularLocation>
        <location evidence="9">Cytoplasm</location>
    </subcellularLocation>
</comment>
<dbReference type="InterPro" id="IPR008332">
    <property type="entry name" value="MethylG_MeTrfase_N"/>
</dbReference>
<keyword evidence="6 9" id="KW-0227">DNA damage</keyword>
<protein>
    <recommendedName>
        <fullName evidence="9">Methylated-DNA--protein-cysteine methyltransferase</fullName>
        <ecNumber evidence="9">2.1.1.63</ecNumber>
    </recommendedName>
    <alternativeName>
        <fullName evidence="9">6-O-methylguanine-DNA methyltransferase</fullName>
        <shortName evidence="9">MGMT</shortName>
    </alternativeName>
    <alternativeName>
        <fullName evidence="9">O-6-methylguanine-DNA-alkyltransferase</fullName>
    </alternativeName>
</protein>
<name>A0A7V2ATF9_UNCEI</name>
<evidence type="ECO:0000256" key="6">
    <source>
        <dbReference type="ARBA" id="ARBA00022763"/>
    </source>
</evidence>
<evidence type="ECO:0000256" key="8">
    <source>
        <dbReference type="ARBA" id="ARBA00049348"/>
    </source>
</evidence>
<evidence type="ECO:0000259" key="11">
    <source>
        <dbReference type="Pfam" id="PF02870"/>
    </source>
</evidence>
<evidence type="ECO:0000313" key="12">
    <source>
        <dbReference type="EMBL" id="HER42943.1"/>
    </source>
</evidence>
<comment type="caution">
    <text evidence="12">The sequence shown here is derived from an EMBL/GenBank/DDBJ whole genome shotgun (WGS) entry which is preliminary data.</text>
</comment>
<dbReference type="Pfam" id="PF02870">
    <property type="entry name" value="Methyltransf_1N"/>
    <property type="match status" value="1"/>
</dbReference>
<comment type="catalytic activity">
    <reaction evidence="1 9">
        <text>a 4-O-methyl-thymidine in DNA + L-cysteinyl-[protein] = a thymidine in DNA + S-methyl-L-cysteinyl-[protein]</text>
        <dbReference type="Rhea" id="RHEA:53428"/>
        <dbReference type="Rhea" id="RHEA-COMP:10131"/>
        <dbReference type="Rhea" id="RHEA-COMP:10132"/>
        <dbReference type="Rhea" id="RHEA-COMP:13555"/>
        <dbReference type="Rhea" id="RHEA-COMP:13556"/>
        <dbReference type="ChEBI" id="CHEBI:29950"/>
        <dbReference type="ChEBI" id="CHEBI:82612"/>
        <dbReference type="ChEBI" id="CHEBI:137386"/>
        <dbReference type="ChEBI" id="CHEBI:137387"/>
        <dbReference type="EC" id="2.1.1.63"/>
    </reaction>
</comment>
<dbReference type="InterPro" id="IPR036388">
    <property type="entry name" value="WH-like_DNA-bd_sf"/>
</dbReference>
<comment type="function">
    <text evidence="9">Involved in the cellular defense against the biological effects of O6-methylguanine (O6-MeG) and O4-methylthymine (O4-MeT) in DNA. Repairs the methylated nucleobase in DNA by stoichiometrically transferring the methyl group to a cysteine residue in the enzyme. This is a suicide reaction: the enzyme is irreversibly inactivated.</text>
</comment>
<dbReference type="NCBIfam" id="TIGR00589">
    <property type="entry name" value="ogt"/>
    <property type="match status" value="1"/>
</dbReference>
<accession>A0A7V2ATF9</accession>
<comment type="miscellaneous">
    <text evidence="9">This enzyme catalyzes only one turnover and therefore is not strictly catalytic. According to one definition, an enzyme is a biocatalyst that acts repeatedly and over many reaction cycles.</text>
</comment>
<dbReference type="Proteomes" id="UP000886069">
    <property type="component" value="Unassembled WGS sequence"/>
</dbReference>
<sequence length="175" mass="18749">METLHVSLVASRFGLVGIASSERGIVRLSFPLRGEGAFRRRLQREYPGSILLGGESRNREAVRQVSLYLEGRLEEFDLPLDLRGSPFRRRVLAAVRAIPYGETASYGDIARRAGAPGGARAAGQAVGANPIPLVIPCHRVIASNGSLGGFGLGLPMKRRLLALEGWAGRPATPPL</sequence>
<evidence type="ECO:0000256" key="2">
    <source>
        <dbReference type="ARBA" id="ARBA00008711"/>
    </source>
</evidence>
<keyword evidence="7 9" id="KW-0234">DNA repair</keyword>
<keyword evidence="4 9" id="KW-0489">Methyltransferase</keyword>
<evidence type="ECO:0000256" key="5">
    <source>
        <dbReference type="ARBA" id="ARBA00022679"/>
    </source>
</evidence>
<evidence type="ECO:0000256" key="4">
    <source>
        <dbReference type="ARBA" id="ARBA00022603"/>
    </source>
</evidence>
<dbReference type="Gene3D" id="1.10.10.10">
    <property type="entry name" value="Winged helix-like DNA-binding domain superfamily/Winged helix DNA-binding domain"/>
    <property type="match status" value="1"/>
</dbReference>
<dbReference type="InterPro" id="IPR023546">
    <property type="entry name" value="MGMT"/>
</dbReference>
<comment type="catalytic activity">
    <reaction evidence="8 9">
        <text>a 6-O-methyl-2'-deoxyguanosine in DNA + L-cysteinyl-[protein] = S-methyl-L-cysteinyl-[protein] + a 2'-deoxyguanosine in DNA</text>
        <dbReference type="Rhea" id="RHEA:24000"/>
        <dbReference type="Rhea" id="RHEA-COMP:10131"/>
        <dbReference type="Rhea" id="RHEA-COMP:10132"/>
        <dbReference type="Rhea" id="RHEA-COMP:11367"/>
        <dbReference type="Rhea" id="RHEA-COMP:11368"/>
        <dbReference type="ChEBI" id="CHEBI:29950"/>
        <dbReference type="ChEBI" id="CHEBI:82612"/>
        <dbReference type="ChEBI" id="CHEBI:85445"/>
        <dbReference type="ChEBI" id="CHEBI:85448"/>
        <dbReference type="EC" id="2.1.1.63"/>
    </reaction>
</comment>
<reference evidence="12" key="1">
    <citation type="journal article" date="2020" name="mSystems">
        <title>Genome- and Community-Level Interaction Insights into Carbon Utilization and Element Cycling Functions of Hydrothermarchaeota in Hydrothermal Sediment.</title>
        <authorList>
            <person name="Zhou Z."/>
            <person name="Liu Y."/>
            <person name="Xu W."/>
            <person name="Pan J."/>
            <person name="Luo Z.H."/>
            <person name="Li M."/>
        </authorList>
    </citation>
    <scope>NUCLEOTIDE SEQUENCE [LARGE SCALE GENOMIC DNA]</scope>
    <source>
        <strain evidence="12">SpSt-1233</strain>
    </source>
</reference>
<dbReference type="GO" id="GO:0032259">
    <property type="term" value="P:methylation"/>
    <property type="evidence" value="ECO:0007669"/>
    <property type="project" value="UniProtKB-KW"/>
</dbReference>
<dbReference type="InterPro" id="IPR014048">
    <property type="entry name" value="MethylDNA_cys_MeTrfase_DNA-bd"/>
</dbReference>
<dbReference type="PROSITE" id="PS00374">
    <property type="entry name" value="MGMT"/>
    <property type="match status" value="1"/>
</dbReference>
<dbReference type="CDD" id="cd06445">
    <property type="entry name" value="ATase"/>
    <property type="match status" value="1"/>
</dbReference>
<dbReference type="GO" id="GO:0006307">
    <property type="term" value="P:DNA alkylation repair"/>
    <property type="evidence" value="ECO:0007669"/>
    <property type="project" value="UniProtKB-UniRule"/>
</dbReference>
<dbReference type="InterPro" id="IPR036631">
    <property type="entry name" value="MGMT_N_sf"/>
</dbReference>
<dbReference type="EMBL" id="DSEC01000047">
    <property type="protein sequence ID" value="HER42943.1"/>
    <property type="molecule type" value="Genomic_DNA"/>
</dbReference>
<dbReference type="SUPFAM" id="SSF53155">
    <property type="entry name" value="Methylated DNA-protein cysteine methyltransferase domain"/>
    <property type="match status" value="1"/>
</dbReference>
<evidence type="ECO:0000259" key="10">
    <source>
        <dbReference type="Pfam" id="PF01035"/>
    </source>
</evidence>
<feature type="active site" description="Nucleophile; methyl group acceptor" evidence="9">
    <location>
        <position position="137"/>
    </location>
</feature>
<evidence type="ECO:0000256" key="9">
    <source>
        <dbReference type="HAMAP-Rule" id="MF_00772"/>
    </source>
</evidence>
<dbReference type="FunFam" id="1.10.10.10:FF:000214">
    <property type="entry name" value="Methylated-DNA--protein-cysteine methyltransferase"/>
    <property type="match status" value="1"/>
</dbReference>
<keyword evidence="3 9" id="KW-0963">Cytoplasm</keyword>
<keyword evidence="5 9" id="KW-0808">Transferase</keyword>
<dbReference type="HAMAP" id="MF_00772">
    <property type="entry name" value="OGT"/>
    <property type="match status" value="1"/>
</dbReference>
<gene>
    <name evidence="12" type="ORF">ENO08_00600</name>
</gene>
<dbReference type="AlphaFoldDB" id="A0A7V2ATF9"/>
<dbReference type="PANTHER" id="PTHR10815:SF5">
    <property type="entry name" value="METHYLATED-DNA--PROTEIN-CYSTEINE METHYLTRANSFERASE"/>
    <property type="match status" value="1"/>
</dbReference>
<evidence type="ECO:0000256" key="1">
    <source>
        <dbReference type="ARBA" id="ARBA00001286"/>
    </source>
</evidence>
<dbReference type="EC" id="2.1.1.63" evidence="9"/>
<dbReference type="Gene3D" id="3.30.160.70">
    <property type="entry name" value="Methylated DNA-protein cysteine methyltransferase domain"/>
    <property type="match status" value="1"/>
</dbReference>
<dbReference type="InterPro" id="IPR001497">
    <property type="entry name" value="MethylDNA_cys_MeTrfase_AS"/>
</dbReference>
<dbReference type="InterPro" id="IPR036217">
    <property type="entry name" value="MethylDNA_cys_MeTrfase_DNAb"/>
</dbReference>
<feature type="domain" description="Methylated-DNA-[protein]-cysteine S-methyltransferase DNA binding" evidence="10">
    <location>
        <begin position="86"/>
        <end position="165"/>
    </location>
</feature>
<dbReference type="GO" id="GO:0005737">
    <property type="term" value="C:cytoplasm"/>
    <property type="evidence" value="ECO:0007669"/>
    <property type="project" value="UniProtKB-SubCell"/>
</dbReference>
<dbReference type="Pfam" id="PF01035">
    <property type="entry name" value="DNA_binding_1"/>
    <property type="match status" value="1"/>
</dbReference>
<comment type="similarity">
    <text evidence="2 9">Belongs to the MGMT family.</text>
</comment>
<proteinExistence type="inferred from homology"/>
<dbReference type="GO" id="GO:0003908">
    <property type="term" value="F:methylated-DNA-[protein]-cysteine S-methyltransferase activity"/>
    <property type="evidence" value="ECO:0007669"/>
    <property type="project" value="UniProtKB-UniRule"/>
</dbReference>
<dbReference type="SUPFAM" id="SSF46767">
    <property type="entry name" value="Methylated DNA-protein cysteine methyltransferase, C-terminal domain"/>
    <property type="match status" value="1"/>
</dbReference>
<feature type="domain" description="Methylguanine DNA methyltransferase ribonuclease-like" evidence="11">
    <location>
        <begin position="6"/>
        <end position="82"/>
    </location>
</feature>
<evidence type="ECO:0000256" key="3">
    <source>
        <dbReference type="ARBA" id="ARBA00022490"/>
    </source>
</evidence>